<name>A0A078M9M4_9BACL</name>
<sequence length="124" mass="13571">MKAKNFLLGVTAGVVGGMAVAAFIAPQSGNDLRTTLKSNTTNLKARIAETRDEVNHVKASITTLTSVAKNNIPQIVNELKETIQRFQKEIEPNTTHLQQEIGSLQQSIGEIEKNISELRESTQN</sequence>
<accession>A0A078M9M4</accession>
<reference evidence="1" key="1">
    <citation type="submission" date="2014-07" db="EMBL/GenBank/DDBJ databases">
        <authorList>
            <person name="Urmite Genomes Urmite Genomes"/>
        </authorList>
    </citation>
    <scope>NUCLEOTIDE SEQUENCE</scope>
    <source>
        <strain evidence="1">13S34_air</strain>
    </source>
</reference>
<dbReference type="PANTHER" id="PTHR35792">
    <property type="entry name" value="GENERAL STRESS PROTEIN"/>
    <property type="match status" value="1"/>
</dbReference>
<organism evidence="1">
    <name type="scientific">Metalysinibacillus saudimassiliensis</name>
    <dbReference type="NCBI Taxonomy" id="1461583"/>
    <lineage>
        <taxon>Bacteria</taxon>
        <taxon>Bacillati</taxon>
        <taxon>Bacillota</taxon>
        <taxon>Bacilli</taxon>
        <taxon>Bacillales</taxon>
        <taxon>Caryophanaceae</taxon>
        <taxon>Metalysinibacillus</taxon>
    </lineage>
</organism>
<dbReference type="AlphaFoldDB" id="A0A078M9M4"/>
<dbReference type="EMBL" id="LN483075">
    <property type="protein sequence ID" value="CEA03025.1"/>
    <property type="molecule type" value="Genomic_DNA"/>
</dbReference>
<evidence type="ECO:0000313" key="1">
    <source>
        <dbReference type="EMBL" id="CEA03025.1"/>
    </source>
</evidence>
<dbReference type="PANTHER" id="PTHR35792:SF3">
    <property type="entry name" value="IG HYPOTHETICAL 17707"/>
    <property type="match status" value="1"/>
</dbReference>
<proteinExistence type="predicted"/>
<dbReference type="InterPro" id="IPR024623">
    <property type="entry name" value="YtxH"/>
</dbReference>
<dbReference type="Pfam" id="PF12732">
    <property type="entry name" value="YtxH"/>
    <property type="match status" value="1"/>
</dbReference>
<dbReference type="SUPFAM" id="SSF58113">
    <property type="entry name" value="Apolipoprotein A-I"/>
    <property type="match status" value="1"/>
</dbReference>
<dbReference type="InterPro" id="IPR052928">
    <property type="entry name" value="Desiccation-related_membrane"/>
</dbReference>
<dbReference type="PATRIC" id="fig|1461583.4.peg.1366"/>
<dbReference type="Gene3D" id="1.20.120.20">
    <property type="entry name" value="Apolipoprotein"/>
    <property type="match status" value="1"/>
</dbReference>
<protein>
    <submittedName>
        <fullName evidence="1">YtxH-like protein</fullName>
    </submittedName>
</protein>
<dbReference type="HOGENOM" id="CLU_105320_2_0_9"/>
<gene>
    <name evidence="1" type="ORF">BN1050_01409</name>
</gene>